<dbReference type="GO" id="GO:1903599">
    <property type="term" value="P:positive regulation of autophagy of mitochondrion"/>
    <property type="evidence" value="ECO:0007669"/>
    <property type="project" value="UniProtKB-UniRule"/>
</dbReference>
<dbReference type="GO" id="GO:0019901">
    <property type="term" value="F:protein kinase binding"/>
    <property type="evidence" value="ECO:0007669"/>
    <property type="project" value="TreeGrafter"/>
</dbReference>
<sequence length="1388" mass="155139">MALQVFIAHSGQRLQADSEAISSVDAFKTWVAKHSSIAPSDHIFLTAQGKAVRQLRQQTLQTEKEIYVYDSRIIQSSSTSSTKSLTSEIPLPDKYSVAKPPDTIVDQTNLQAWKDLFEARHSWTQKVLGDCASMSGTAQQRYDEIYVITQCLEAAYRNLEIHIKSIEEEHRDFQSWASDVQKDQAIYGTDLEASLAQMRSIPASSQMLKFITGRTFRSSKQSPTLVDLIDVDDVKKAAKVAGVLSAQMARNSVDLKTRIDKLFRGTDALNDKFEKSPNRNALRSSEESLHLLQDIEAIAKKVGNDFENVLGYANTSKNISQASKSALLHTRNLLPSLSKRSVEMNGILRVATELRNSVADESLETMQDLAGLTALLADLKSRLSTIALDNDGMNAFNTLTSMHTLPVTYAAFLAESIKRREWNEKVKSDSSTLVNDLAVFEDEEARRRRKWQKSTGAILWGDKVETSVLGLEVTLHGEEQEWPETSRKELDDIVAILQSRDANLELTKEVSRIISELNNPTKQQIKRAKAFKAGSVHEAALGRSTLLMRGDDEMIRSLQQEKSKTESKLKTAESRVRRLEDLLHRQSHVSRTSTGNIFHVASPSPEAQLAINPLASPRLQDNLSRRSSTSSRRFSATQGADEKAVQHKLMSLEAELIAERERLSGMEKEISAKTHAAHDMRTQFEEANSMKKDLMDNFDAQQREFIEERKSLEGEIKRLKAKNEDLEDEMDRFLGSRENVDDRVRSLQDEVERLRKENGAEAQKAQGQVDFLRGEANLQRETNETLERQLEKLREENKILTARAIRAESSEEEQFKAFEAIHGKLSPGASVPHDFGTLANVILQTTEDVVADLETNKRDVAIAKADADAAENTITDLKAELTTIRERLFTEEKEASHLREALSSEKAKFVALEAELADERLQLSSLRTKIADGETGSEAIQSRLEEEERKVTSLSEDLASRMSHIGSLEEELRMTVDKLDSSQTKFKQLAERFEVRTVRTKDLSQRLYAQNDQLCILLEQLSYSVTREAGSMTIQRMPKPDRSTHNDLSDPGSSLRRSISGAIMKKAMTDSGDLELLYWMNNDDTETESPKYEAFLNVVDCFDMEAFCNTIMKRVRDLDYTVRKYSRDARAYREKSHGAQKEAHEKIAFKSFKEGDLALFLPTRNQATGAWAAFNVGAPHYFLREQDSHKLRHRDWLVARITKIEDRVVDLSKSMSSTHLNVSEGRSFGETSNGGDSFEDDNPFDLSDGLRWYLIDAHEEKPGAPSTPGLGKSTVASTHVDASGDIRRTKKSSSGGVEGINKTLSKSLDSRRSSNTSKKSLLAVSKPVQGGSGAASLKSIPAGQPVDGVSDAHATGSSSRQEPSQNDTGDRTLTTEVGNHNIDELMGP</sequence>
<feature type="coiled-coil region" evidence="8">
    <location>
        <begin position="555"/>
        <end position="582"/>
    </location>
</feature>
<dbReference type="InterPro" id="IPR040040">
    <property type="entry name" value="ATG11"/>
</dbReference>
<evidence type="ECO:0000313" key="13">
    <source>
        <dbReference type="Proteomes" id="UP000256645"/>
    </source>
</evidence>
<evidence type="ECO:0000256" key="9">
    <source>
        <dbReference type="SAM" id="MobiDB-lite"/>
    </source>
</evidence>
<evidence type="ECO:0000256" key="7">
    <source>
        <dbReference type="RuleBase" id="RU367075"/>
    </source>
</evidence>
<name>A0A3D8QWT2_9HELO</name>
<evidence type="ECO:0000256" key="8">
    <source>
        <dbReference type="SAM" id="Coils"/>
    </source>
</evidence>
<dbReference type="Pfam" id="PF04108">
    <property type="entry name" value="ATG17_like"/>
    <property type="match status" value="1"/>
</dbReference>
<dbReference type="Proteomes" id="UP000256645">
    <property type="component" value="Unassembled WGS sequence"/>
</dbReference>
<keyword evidence="6 8" id="KW-0175">Coiled coil</keyword>
<evidence type="ECO:0000256" key="4">
    <source>
        <dbReference type="ARBA" id="ARBA00022927"/>
    </source>
</evidence>
<dbReference type="SUPFAM" id="SSF57997">
    <property type="entry name" value="Tropomyosin"/>
    <property type="match status" value="1"/>
</dbReference>
<gene>
    <name evidence="12" type="ORF">BP6252_09786</name>
</gene>
<dbReference type="GO" id="GO:0000422">
    <property type="term" value="P:autophagy of mitochondrion"/>
    <property type="evidence" value="ECO:0007669"/>
    <property type="project" value="TreeGrafter"/>
</dbReference>
<dbReference type="GO" id="GO:0000045">
    <property type="term" value="P:autophagosome assembly"/>
    <property type="evidence" value="ECO:0007669"/>
    <property type="project" value="UniProtKB-UniRule"/>
</dbReference>
<keyword evidence="7" id="KW-0472">Membrane</keyword>
<comment type="caution">
    <text evidence="12">The sequence shown here is derived from an EMBL/GenBank/DDBJ whole genome shotgun (WGS) entry which is preliminary data.</text>
</comment>
<keyword evidence="3 7" id="KW-0813">Transport</keyword>
<feature type="coiled-coil region" evidence="8">
    <location>
        <begin position="649"/>
        <end position="810"/>
    </location>
</feature>
<evidence type="ECO:0000256" key="3">
    <source>
        <dbReference type="ARBA" id="ARBA00022448"/>
    </source>
</evidence>
<organism evidence="12 13">
    <name type="scientific">Coleophoma cylindrospora</name>
    <dbReference type="NCBI Taxonomy" id="1849047"/>
    <lineage>
        <taxon>Eukaryota</taxon>
        <taxon>Fungi</taxon>
        <taxon>Dikarya</taxon>
        <taxon>Ascomycota</taxon>
        <taxon>Pezizomycotina</taxon>
        <taxon>Leotiomycetes</taxon>
        <taxon>Helotiales</taxon>
        <taxon>Dermateaceae</taxon>
        <taxon>Coleophoma</taxon>
    </lineage>
</organism>
<keyword evidence="13" id="KW-1185">Reference proteome</keyword>
<dbReference type="GO" id="GO:0034517">
    <property type="term" value="P:ribophagy"/>
    <property type="evidence" value="ECO:0007669"/>
    <property type="project" value="TreeGrafter"/>
</dbReference>
<evidence type="ECO:0000256" key="2">
    <source>
        <dbReference type="ARBA" id="ARBA00013804"/>
    </source>
</evidence>
<evidence type="ECO:0000256" key="5">
    <source>
        <dbReference type="ARBA" id="ARBA00023006"/>
    </source>
</evidence>
<feature type="compositionally biased region" description="Polar residues" evidence="9">
    <location>
        <begin position="1302"/>
        <end position="1319"/>
    </location>
</feature>
<evidence type="ECO:0000256" key="1">
    <source>
        <dbReference type="ARBA" id="ARBA00009729"/>
    </source>
</evidence>
<dbReference type="OrthoDB" id="447953at2759"/>
<evidence type="ECO:0000256" key="6">
    <source>
        <dbReference type="ARBA" id="ARBA00023054"/>
    </source>
</evidence>
<dbReference type="GO" id="GO:0034045">
    <property type="term" value="C:phagophore assembly site membrane"/>
    <property type="evidence" value="ECO:0007669"/>
    <property type="project" value="UniProtKB-SubCell"/>
</dbReference>
<evidence type="ECO:0000313" key="12">
    <source>
        <dbReference type="EMBL" id="RDW66151.1"/>
    </source>
</evidence>
<dbReference type="Pfam" id="PF10377">
    <property type="entry name" value="ATG11"/>
    <property type="match status" value="1"/>
</dbReference>
<comment type="function">
    <text evidence="7">Involved in cytoplasm to vacuole transport (Cvt), pexophagy, mitophagy and nucleophagy. Recruits mitochondria for their selective degradation via autophagy (mitophagy) during starvation. Works as scaffold proteins that recruit ATG proteins to the pre-autophagosome (PAS), the site of vesicle/autophagosome formation. Required for the Cvt vesicles completion.</text>
</comment>
<feature type="domain" description="Autophagy-related protein 11 C-terminal" evidence="11">
    <location>
        <begin position="1109"/>
        <end position="1258"/>
    </location>
</feature>
<evidence type="ECO:0000259" key="10">
    <source>
        <dbReference type="Pfam" id="PF04108"/>
    </source>
</evidence>
<feature type="region of interest" description="Disordered" evidence="9">
    <location>
        <begin position="1260"/>
        <end position="1388"/>
    </location>
</feature>
<comment type="subunit">
    <text evidence="7">Homodimer.</text>
</comment>
<feature type="compositionally biased region" description="Low complexity" evidence="9">
    <location>
        <begin position="625"/>
        <end position="635"/>
    </location>
</feature>
<reference evidence="12 13" key="1">
    <citation type="journal article" date="2018" name="IMA Fungus">
        <title>IMA Genome-F 9: Draft genome sequence of Annulohypoxylon stygium, Aspergillus mulundensis, Berkeleyomyces basicola (syn. Thielaviopsis basicola), Ceratocystis smalleyi, two Cercospora beticola strains, Coleophoma cylindrospora, Fusarium fracticaudum, Phialophora cf. hyalina, and Morchella septimelata.</title>
        <authorList>
            <person name="Wingfield B.D."/>
            <person name="Bills G.F."/>
            <person name="Dong Y."/>
            <person name="Huang W."/>
            <person name="Nel W.J."/>
            <person name="Swalarsk-Parry B.S."/>
            <person name="Vaghefi N."/>
            <person name="Wilken P.M."/>
            <person name="An Z."/>
            <person name="de Beer Z.W."/>
            <person name="De Vos L."/>
            <person name="Chen L."/>
            <person name="Duong T.A."/>
            <person name="Gao Y."/>
            <person name="Hammerbacher A."/>
            <person name="Kikkert J.R."/>
            <person name="Li Y."/>
            <person name="Li H."/>
            <person name="Li K."/>
            <person name="Li Q."/>
            <person name="Liu X."/>
            <person name="Ma X."/>
            <person name="Naidoo K."/>
            <person name="Pethybridge S.J."/>
            <person name="Sun J."/>
            <person name="Steenkamp E.T."/>
            <person name="van der Nest M.A."/>
            <person name="van Wyk S."/>
            <person name="Wingfield M.J."/>
            <person name="Xiong C."/>
            <person name="Yue Q."/>
            <person name="Zhang X."/>
        </authorList>
    </citation>
    <scope>NUCLEOTIDE SEQUENCE [LARGE SCALE GENOMIC DNA]</scope>
    <source>
        <strain evidence="12 13">BP6252</strain>
    </source>
</reference>
<dbReference type="EMBL" id="PDLM01000011">
    <property type="protein sequence ID" value="RDW66151.1"/>
    <property type="molecule type" value="Genomic_DNA"/>
</dbReference>
<keyword evidence="7" id="KW-0926">Vacuole</keyword>
<evidence type="ECO:0000259" key="11">
    <source>
        <dbReference type="Pfam" id="PF10377"/>
    </source>
</evidence>
<protein>
    <recommendedName>
        <fullName evidence="2 7">Autophagy-related protein 11</fullName>
    </recommendedName>
</protein>
<keyword evidence="4 7" id="KW-0653">Protein transport</keyword>
<dbReference type="GO" id="GO:0061709">
    <property type="term" value="P:reticulophagy"/>
    <property type="evidence" value="ECO:0007669"/>
    <property type="project" value="TreeGrafter"/>
</dbReference>
<proteinExistence type="inferred from homology"/>
<dbReference type="GO" id="GO:1990316">
    <property type="term" value="C:Atg1/ULK1 kinase complex"/>
    <property type="evidence" value="ECO:0007669"/>
    <property type="project" value="TreeGrafter"/>
</dbReference>
<dbReference type="GO" id="GO:0034727">
    <property type="term" value="P:piecemeal microautophagy of the nucleus"/>
    <property type="evidence" value="ECO:0007669"/>
    <property type="project" value="TreeGrafter"/>
</dbReference>
<dbReference type="GO" id="GO:0060090">
    <property type="term" value="F:molecular adaptor activity"/>
    <property type="evidence" value="ECO:0007669"/>
    <property type="project" value="TreeGrafter"/>
</dbReference>
<keyword evidence="5 7" id="KW-0072">Autophagy</keyword>
<feature type="region of interest" description="Disordered" evidence="9">
    <location>
        <begin position="618"/>
        <end position="642"/>
    </location>
</feature>
<feature type="region of interest" description="Disordered" evidence="9">
    <location>
        <begin position="1220"/>
        <end position="1240"/>
    </location>
</feature>
<feature type="domain" description="Autophagy protein ATG17-like" evidence="10">
    <location>
        <begin position="107"/>
        <end position="459"/>
    </location>
</feature>
<dbReference type="Gene3D" id="1.10.287.1490">
    <property type="match status" value="1"/>
</dbReference>
<dbReference type="GO" id="GO:0015031">
    <property type="term" value="P:protein transport"/>
    <property type="evidence" value="ECO:0007669"/>
    <property type="project" value="UniProtKB-KW"/>
</dbReference>
<comment type="subcellular location">
    <subcellularLocation>
        <location evidence="7">Preautophagosomal structure membrane</location>
        <topology evidence="7">Peripheral membrane protein</topology>
    </subcellularLocation>
    <subcellularLocation>
        <location evidence="7">Vacuole membrane</location>
        <topology evidence="7">Peripheral membrane protein</topology>
    </subcellularLocation>
    <text evidence="7">During pexophagy, accumulates in the vacuolar membrane region, where the peroxisomes contact the vacuole.</text>
</comment>
<dbReference type="InterPro" id="IPR045326">
    <property type="entry name" value="ATG17-like_dom"/>
</dbReference>
<dbReference type="PANTHER" id="PTHR13222">
    <property type="entry name" value="RB1-INDUCIBLE COILED-COIL"/>
    <property type="match status" value="1"/>
</dbReference>
<dbReference type="InterPro" id="IPR019460">
    <property type="entry name" value="Atg11_C"/>
</dbReference>
<dbReference type="GO" id="GO:0005774">
    <property type="term" value="C:vacuolar membrane"/>
    <property type="evidence" value="ECO:0007669"/>
    <property type="project" value="UniProtKB-SubCell"/>
</dbReference>
<feature type="coiled-coil region" evidence="8">
    <location>
        <begin position="860"/>
        <end position="957"/>
    </location>
</feature>
<accession>A0A3D8QWT2</accession>
<comment type="similarity">
    <text evidence="1 7">Belongs to the ATG11 family.</text>
</comment>
<dbReference type="STRING" id="1849047.A0A3D8QWT2"/>
<feature type="compositionally biased region" description="Polar residues" evidence="9">
    <location>
        <begin position="1355"/>
        <end position="1378"/>
    </location>
</feature>
<dbReference type="PANTHER" id="PTHR13222:SF1">
    <property type="entry name" value="RB1-INDUCIBLE COILED-COIL PROTEIN 1"/>
    <property type="match status" value="1"/>
</dbReference>